<evidence type="ECO:0000313" key="2">
    <source>
        <dbReference type="EMBL" id="CAK9103226.1"/>
    </source>
</evidence>
<feature type="region of interest" description="Disordered" evidence="1">
    <location>
        <begin position="58"/>
        <end position="105"/>
    </location>
</feature>
<accession>A0ABP0RVF9</accession>
<protein>
    <submittedName>
        <fullName evidence="2">Endoglucanase</fullName>
    </submittedName>
</protein>
<comment type="caution">
    <text evidence="2">The sequence shown here is derived from an EMBL/GenBank/DDBJ whole genome shotgun (WGS) entry which is preliminary data.</text>
</comment>
<name>A0ABP0RVF9_9DINO</name>
<gene>
    <name evidence="2" type="ORF">SCF082_LOCUS48227</name>
</gene>
<proteinExistence type="predicted"/>
<evidence type="ECO:0000313" key="3">
    <source>
        <dbReference type="Proteomes" id="UP001642464"/>
    </source>
</evidence>
<keyword evidence="3" id="KW-1185">Reference proteome</keyword>
<dbReference type="EMBL" id="CAXAMM010042140">
    <property type="protein sequence ID" value="CAK9103226.1"/>
    <property type="molecule type" value="Genomic_DNA"/>
</dbReference>
<evidence type="ECO:0000256" key="1">
    <source>
        <dbReference type="SAM" id="MobiDB-lite"/>
    </source>
</evidence>
<sequence length="166" mass="17950">MGSQCSATLAHDESPSTGCARLQRIGHCEEECDPCSDSPTSTLPAEHPLLQRMQQELDGSNTTPRTPRGPAPPWALEHAEQRDRTATGCTPPRSPIAVKTVPPGLPDEEAARVGETMFWGAGFNTQTGHMGPVFSIVASPSPRDVTWLPWDVTLTYHGLKGVIKKR</sequence>
<dbReference type="Proteomes" id="UP001642464">
    <property type="component" value="Unassembled WGS sequence"/>
</dbReference>
<organism evidence="2 3">
    <name type="scientific">Durusdinium trenchii</name>
    <dbReference type="NCBI Taxonomy" id="1381693"/>
    <lineage>
        <taxon>Eukaryota</taxon>
        <taxon>Sar</taxon>
        <taxon>Alveolata</taxon>
        <taxon>Dinophyceae</taxon>
        <taxon>Suessiales</taxon>
        <taxon>Symbiodiniaceae</taxon>
        <taxon>Durusdinium</taxon>
    </lineage>
</organism>
<reference evidence="2 3" key="1">
    <citation type="submission" date="2024-02" db="EMBL/GenBank/DDBJ databases">
        <authorList>
            <person name="Chen Y."/>
            <person name="Shah S."/>
            <person name="Dougan E. K."/>
            <person name="Thang M."/>
            <person name="Chan C."/>
        </authorList>
    </citation>
    <scope>NUCLEOTIDE SEQUENCE [LARGE SCALE GENOMIC DNA]</scope>
</reference>